<evidence type="ECO:0000256" key="1">
    <source>
        <dbReference type="ARBA" id="ARBA00023157"/>
    </source>
</evidence>
<dbReference type="Proteomes" id="UP000722336">
    <property type="component" value="Unassembled WGS sequence"/>
</dbReference>
<name>A0ABS6SBD7_9SPHN</name>
<evidence type="ECO:0000313" key="4">
    <source>
        <dbReference type="EMBL" id="MBV7255670.1"/>
    </source>
</evidence>
<dbReference type="EMBL" id="JAGSPA010000001">
    <property type="protein sequence ID" value="MBV7255670.1"/>
    <property type="molecule type" value="Genomic_DNA"/>
</dbReference>
<dbReference type="CDD" id="cd02947">
    <property type="entry name" value="TRX_family"/>
    <property type="match status" value="1"/>
</dbReference>
<dbReference type="PANTHER" id="PTHR45663">
    <property type="entry name" value="GEO12009P1"/>
    <property type="match status" value="1"/>
</dbReference>
<sequence>MRFLIAVPFLALAAAAPAIVAPAYAADYKPFTQEAFAAAQKAGKPILVDVHAPWCPTCAAQAPILKSLGSDTANEDLIVFKLDFDSQKAEQRPLRVTSQSTLIAFDGETEVGRSIGDTDADSIRALVAKAVG</sequence>
<keyword evidence="1" id="KW-1015">Disulfide bond</keyword>
<proteinExistence type="predicted"/>
<gene>
    <name evidence="4" type="ORF">KCG44_02590</name>
</gene>
<feature type="domain" description="Thioredoxin" evidence="3">
    <location>
        <begin position="10"/>
        <end position="132"/>
    </location>
</feature>
<evidence type="ECO:0000256" key="2">
    <source>
        <dbReference type="SAM" id="SignalP"/>
    </source>
</evidence>
<dbReference type="Pfam" id="PF00085">
    <property type="entry name" value="Thioredoxin"/>
    <property type="match status" value="1"/>
</dbReference>
<keyword evidence="2" id="KW-0732">Signal</keyword>
<keyword evidence="5" id="KW-1185">Reference proteome</keyword>
<feature type="signal peptide" evidence="2">
    <location>
        <begin position="1"/>
        <end position="25"/>
    </location>
</feature>
<feature type="chain" id="PRO_5045993530" evidence="2">
    <location>
        <begin position="26"/>
        <end position="132"/>
    </location>
</feature>
<dbReference type="InterPro" id="IPR013766">
    <property type="entry name" value="Thioredoxin_domain"/>
</dbReference>
<dbReference type="PANTHER" id="PTHR45663:SF11">
    <property type="entry name" value="GEO12009P1"/>
    <property type="match status" value="1"/>
</dbReference>
<evidence type="ECO:0000313" key="5">
    <source>
        <dbReference type="Proteomes" id="UP000722336"/>
    </source>
</evidence>
<reference evidence="4 5" key="1">
    <citation type="submission" date="2021-04" db="EMBL/GenBank/DDBJ databases">
        <authorList>
            <person name="Pira H."/>
            <person name="Risdian C."/>
            <person name="Wink J."/>
        </authorList>
    </citation>
    <scope>NUCLEOTIDE SEQUENCE [LARGE SCALE GENOMIC DNA]</scope>
    <source>
        <strain evidence="4 5">WHA3</strain>
    </source>
</reference>
<organism evidence="4 5">
    <name type="scientific">Pacificimonas pallii</name>
    <dbReference type="NCBI Taxonomy" id="2827236"/>
    <lineage>
        <taxon>Bacteria</taxon>
        <taxon>Pseudomonadati</taxon>
        <taxon>Pseudomonadota</taxon>
        <taxon>Alphaproteobacteria</taxon>
        <taxon>Sphingomonadales</taxon>
        <taxon>Sphingosinicellaceae</taxon>
        <taxon>Pacificimonas</taxon>
    </lineage>
</organism>
<dbReference type="RefSeq" id="WP_218444025.1">
    <property type="nucleotide sequence ID" value="NZ_JAGSPA010000001.1"/>
</dbReference>
<dbReference type="PROSITE" id="PS00194">
    <property type="entry name" value="THIOREDOXIN_1"/>
    <property type="match status" value="1"/>
</dbReference>
<dbReference type="PROSITE" id="PS51352">
    <property type="entry name" value="THIOREDOXIN_2"/>
    <property type="match status" value="1"/>
</dbReference>
<evidence type="ECO:0000259" key="3">
    <source>
        <dbReference type="PROSITE" id="PS51352"/>
    </source>
</evidence>
<comment type="caution">
    <text evidence="4">The sequence shown here is derived from an EMBL/GenBank/DDBJ whole genome shotgun (WGS) entry which is preliminary data.</text>
</comment>
<dbReference type="InterPro" id="IPR017937">
    <property type="entry name" value="Thioredoxin_CS"/>
</dbReference>
<accession>A0ABS6SBD7</accession>
<protein>
    <submittedName>
        <fullName evidence="4">Thioredoxin family protein</fullName>
    </submittedName>
</protein>